<gene>
    <name evidence="9" type="ORF">CaldiYA01_16090</name>
</gene>
<dbReference type="InterPro" id="IPR029063">
    <property type="entry name" value="SAM-dependent_MTases_sf"/>
</dbReference>
<organism evidence="9 10">
    <name type="scientific">Caldicellulosiruptor diazotrophicus</name>
    <dbReference type="NCBI Taxonomy" id="2806205"/>
    <lineage>
        <taxon>Bacteria</taxon>
        <taxon>Bacillati</taxon>
        <taxon>Bacillota</taxon>
        <taxon>Bacillota incertae sedis</taxon>
        <taxon>Caldicellulosiruptorales</taxon>
        <taxon>Caldicellulosiruptoraceae</taxon>
        <taxon>Caldicellulosiruptor</taxon>
    </lineage>
</organism>
<evidence type="ECO:0000256" key="6">
    <source>
        <dbReference type="ARBA" id="ARBA00022747"/>
    </source>
</evidence>
<dbReference type="SUPFAM" id="SSF53335">
    <property type="entry name" value="S-adenosyl-L-methionine-dependent methyltransferases"/>
    <property type="match status" value="1"/>
</dbReference>
<evidence type="ECO:0000256" key="7">
    <source>
        <dbReference type="ARBA" id="ARBA00047942"/>
    </source>
</evidence>
<name>A0ABM7NND8_9FIRM</name>
<dbReference type="EMBL" id="AP024480">
    <property type="protein sequence ID" value="BCS81649.1"/>
    <property type="molecule type" value="Genomic_DNA"/>
</dbReference>
<evidence type="ECO:0000313" key="10">
    <source>
        <dbReference type="Proteomes" id="UP000663623"/>
    </source>
</evidence>
<evidence type="ECO:0000256" key="3">
    <source>
        <dbReference type="ARBA" id="ARBA00022603"/>
    </source>
</evidence>
<dbReference type="PANTHER" id="PTHR42933">
    <property type="entry name" value="SLR6095 PROTEIN"/>
    <property type="match status" value="1"/>
</dbReference>
<evidence type="ECO:0000259" key="8">
    <source>
        <dbReference type="Pfam" id="PF12161"/>
    </source>
</evidence>
<evidence type="ECO:0000256" key="1">
    <source>
        <dbReference type="ARBA" id="ARBA00006594"/>
    </source>
</evidence>
<dbReference type="InterPro" id="IPR022749">
    <property type="entry name" value="D12N6_MeTrfase_N"/>
</dbReference>
<dbReference type="Pfam" id="PF12161">
    <property type="entry name" value="HsdM_N"/>
    <property type="match status" value="1"/>
</dbReference>
<keyword evidence="10" id="KW-1185">Reference proteome</keyword>
<dbReference type="Gene3D" id="1.20.1260.30">
    <property type="match status" value="1"/>
</dbReference>
<keyword evidence="6" id="KW-0680">Restriction system</keyword>
<reference evidence="9 10" key="1">
    <citation type="submission" date="2021-02" db="EMBL/GenBank/DDBJ databases">
        <title>Nitrogen-fixing ability and nitrogen fixation related genes of thermophilic fermentative bacteria in the genus Caldicellulosiruptor.</title>
        <authorList>
            <person name="Chen Y."/>
            <person name="Nishihara A."/>
            <person name="Haruta S."/>
        </authorList>
    </citation>
    <scope>NUCLEOTIDE SEQUENCE [LARGE SCALE GENOMIC DNA]</scope>
    <source>
        <strain evidence="9 10">YA01</strain>
    </source>
</reference>
<feature type="domain" description="N6 adenine-specific DNA methyltransferase N-terminal" evidence="8">
    <location>
        <begin position="11"/>
        <end position="55"/>
    </location>
</feature>
<evidence type="ECO:0000256" key="4">
    <source>
        <dbReference type="ARBA" id="ARBA00022679"/>
    </source>
</evidence>
<proteinExistence type="inferred from homology"/>
<dbReference type="InterPro" id="IPR038333">
    <property type="entry name" value="T1MK-like_N_sf"/>
</dbReference>
<dbReference type="EC" id="2.1.1.72" evidence="2"/>
<comment type="catalytic activity">
    <reaction evidence="7">
        <text>a 2'-deoxyadenosine in DNA + S-adenosyl-L-methionine = an N(6)-methyl-2'-deoxyadenosine in DNA + S-adenosyl-L-homocysteine + H(+)</text>
        <dbReference type="Rhea" id="RHEA:15197"/>
        <dbReference type="Rhea" id="RHEA-COMP:12418"/>
        <dbReference type="Rhea" id="RHEA-COMP:12419"/>
        <dbReference type="ChEBI" id="CHEBI:15378"/>
        <dbReference type="ChEBI" id="CHEBI:57856"/>
        <dbReference type="ChEBI" id="CHEBI:59789"/>
        <dbReference type="ChEBI" id="CHEBI:90615"/>
        <dbReference type="ChEBI" id="CHEBI:90616"/>
        <dbReference type="EC" id="2.1.1.72"/>
    </reaction>
</comment>
<dbReference type="InterPro" id="IPR051537">
    <property type="entry name" value="DNA_Adenine_Mtase"/>
</dbReference>
<evidence type="ECO:0000256" key="5">
    <source>
        <dbReference type="ARBA" id="ARBA00022691"/>
    </source>
</evidence>
<dbReference type="PANTHER" id="PTHR42933:SF3">
    <property type="entry name" value="TYPE I RESTRICTION ENZYME MJAVIII METHYLASE SUBUNIT"/>
    <property type="match status" value="1"/>
</dbReference>
<comment type="similarity">
    <text evidence="1">Belongs to the N(4)/N(6)-methyltransferase family.</text>
</comment>
<evidence type="ECO:0000313" key="9">
    <source>
        <dbReference type="EMBL" id="BCS81649.1"/>
    </source>
</evidence>
<keyword evidence="3" id="KW-0489">Methyltransferase</keyword>
<keyword evidence="4" id="KW-0808">Transferase</keyword>
<keyword evidence="5" id="KW-0949">S-adenosyl-L-methionine</keyword>
<dbReference type="Proteomes" id="UP000663623">
    <property type="component" value="Chromosome"/>
</dbReference>
<protein>
    <recommendedName>
        <fullName evidence="2">site-specific DNA-methyltransferase (adenine-specific)</fullName>
        <ecNumber evidence="2">2.1.1.72</ecNumber>
    </recommendedName>
</protein>
<sequence>MAGDKITLRQLENHLFKAADILRGKMDASEYKEYIFGMLFLKYTSDVFEEKRQELKDRF</sequence>
<accession>A0ABM7NND8</accession>
<evidence type="ECO:0000256" key="2">
    <source>
        <dbReference type="ARBA" id="ARBA00011900"/>
    </source>
</evidence>